<dbReference type="AlphaFoldDB" id="A0A5N8W0U2"/>
<accession>A0A5N8W0U2</accession>
<reference evidence="3 4" key="1">
    <citation type="submission" date="2019-07" db="EMBL/GenBank/DDBJ databases">
        <title>New species of Amycolatopsis and Streptomyces.</title>
        <authorList>
            <person name="Duangmal K."/>
            <person name="Teo W.F.A."/>
            <person name="Lipun K."/>
        </authorList>
    </citation>
    <scope>NUCLEOTIDE SEQUENCE [LARGE SCALE GENOMIC DNA]</scope>
    <source>
        <strain evidence="3 4">TISTR 2346</strain>
    </source>
</reference>
<protein>
    <submittedName>
        <fullName evidence="3">Uncharacterized protein</fullName>
    </submittedName>
</protein>
<dbReference type="EMBL" id="VJZE01000082">
    <property type="protein sequence ID" value="MPY41127.1"/>
    <property type="molecule type" value="Genomic_DNA"/>
</dbReference>
<proteinExistence type="predicted"/>
<feature type="transmembrane region" description="Helical" evidence="2">
    <location>
        <begin position="96"/>
        <end position="116"/>
    </location>
</feature>
<evidence type="ECO:0000313" key="3">
    <source>
        <dbReference type="EMBL" id="MPY41127.1"/>
    </source>
</evidence>
<feature type="transmembrane region" description="Helical" evidence="2">
    <location>
        <begin position="123"/>
        <end position="144"/>
    </location>
</feature>
<sequence>MSQSTPPSQPAEGNPYAGQPTDGNPYAAQQPTGGNPFAQQPAGGNPFAGQQPGFVPPAPPAPRRGNVTVGIVAAVVAALVTAVIYGVIIGKTEHEIGYAAIGVGFVVGFAAGKLGGSNPVLPVVSAVISLGAIYAGQLTGYAVWAADETGTSVTTIFTEQFSVLTDVWKEGADAMTFLFLAIGAFAAFSGAKKAAD</sequence>
<feature type="transmembrane region" description="Helical" evidence="2">
    <location>
        <begin position="174"/>
        <end position="191"/>
    </location>
</feature>
<dbReference type="RefSeq" id="WP_152784275.1">
    <property type="nucleotide sequence ID" value="NZ_BAABEQ010000003.1"/>
</dbReference>
<comment type="caution">
    <text evidence="3">The sequence shown here is derived from an EMBL/GenBank/DDBJ whole genome shotgun (WGS) entry which is preliminary data.</text>
</comment>
<keyword evidence="2" id="KW-1133">Transmembrane helix</keyword>
<keyword evidence="2" id="KW-0812">Transmembrane</keyword>
<evidence type="ECO:0000256" key="1">
    <source>
        <dbReference type="SAM" id="MobiDB-lite"/>
    </source>
</evidence>
<feature type="region of interest" description="Disordered" evidence="1">
    <location>
        <begin position="1"/>
        <end position="61"/>
    </location>
</feature>
<feature type="transmembrane region" description="Helical" evidence="2">
    <location>
        <begin position="67"/>
        <end position="90"/>
    </location>
</feature>
<keyword evidence="4" id="KW-1185">Reference proteome</keyword>
<evidence type="ECO:0000256" key="2">
    <source>
        <dbReference type="SAM" id="Phobius"/>
    </source>
</evidence>
<keyword evidence="2" id="KW-0472">Membrane</keyword>
<name>A0A5N8W0U2_9ACTN</name>
<dbReference type="Proteomes" id="UP000326979">
    <property type="component" value="Unassembled WGS sequence"/>
</dbReference>
<evidence type="ECO:0000313" key="4">
    <source>
        <dbReference type="Proteomes" id="UP000326979"/>
    </source>
</evidence>
<gene>
    <name evidence="3" type="ORF">FNH04_14780</name>
</gene>
<organism evidence="3 4">
    <name type="scientific">Streptomyces phyllanthi</name>
    <dbReference type="NCBI Taxonomy" id="1803180"/>
    <lineage>
        <taxon>Bacteria</taxon>
        <taxon>Bacillati</taxon>
        <taxon>Actinomycetota</taxon>
        <taxon>Actinomycetes</taxon>
        <taxon>Kitasatosporales</taxon>
        <taxon>Streptomycetaceae</taxon>
        <taxon>Streptomyces</taxon>
    </lineage>
</organism>
<dbReference type="OrthoDB" id="4333260at2"/>